<dbReference type="PANTHER" id="PTHR40076">
    <property type="entry name" value="MEMBRANE PROTEIN-RELATED"/>
    <property type="match status" value="1"/>
</dbReference>
<comment type="caution">
    <text evidence="2">The sequence shown here is derived from an EMBL/GenBank/DDBJ whole genome shotgun (WGS) entry which is preliminary data.</text>
</comment>
<evidence type="ECO:0000256" key="1">
    <source>
        <dbReference type="SAM" id="Phobius"/>
    </source>
</evidence>
<feature type="transmembrane region" description="Helical" evidence="1">
    <location>
        <begin position="128"/>
        <end position="149"/>
    </location>
</feature>
<dbReference type="Proteomes" id="UP001309448">
    <property type="component" value="Unassembled WGS sequence"/>
</dbReference>
<dbReference type="InterPro" id="IPR010380">
    <property type="entry name" value="DUF975"/>
</dbReference>
<organism evidence="2 3">
    <name type="scientific">Bacillus paramycoides</name>
    <dbReference type="NCBI Taxonomy" id="2026194"/>
    <lineage>
        <taxon>Bacteria</taxon>
        <taxon>Bacillati</taxon>
        <taxon>Bacillota</taxon>
        <taxon>Bacilli</taxon>
        <taxon>Bacillales</taxon>
        <taxon>Bacillaceae</taxon>
        <taxon>Bacillus</taxon>
        <taxon>Bacillus cereus group</taxon>
    </lineage>
</organism>
<protein>
    <submittedName>
        <fullName evidence="2">DUF975 family protein</fullName>
    </submittedName>
</protein>
<dbReference type="Pfam" id="PF06161">
    <property type="entry name" value="DUF975"/>
    <property type="match status" value="1"/>
</dbReference>
<evidence type="ECO:0000313" key="3">
    <source>
        <dbReference type="Proteomes" id="UP001309448"/>
    </source>
</evidence>
<dbReference type="RefSeq" id="WP_327922060.1">
    <property type="nucleotide sequence ID" value="NZ_JARMDB010000042.1"/>
</dbReference>
<feature type="transmembrane region" description="Helical" evidence="1">
    <location>
        <begin position="21"/>
        <end position="50"/>
    </location>
</feature>
<keyword evidence="1" id="KW-1133">Transmembrane helix</keyword>
<gene>
    <name evidence="2" type="ORF">P4U88_27810</name>
</gene>
<reference evidence="2 3" key="1">
    <citation type="submission" date="2023-03" db="EMBL/GenBank/DDBJ databases">
        <title>Bacillus Genome Sequencing.</title>
        <authorList>
            <person name="Dunlap C."/>
        </authorList>
    </citation>
    <scope>NUCLEOTIDE SEQUENCE [LARGE SCALE GENOMIC DNA]</scope>
    <source>
        <strain evidence="2 3">B-615</strain>
    </source>
</reference>
<dbReference type="EMBL" id="JARMDB010000042">
    <property type="protein sequence ID" value="MED1569550.1"/>
    <property type="molecule type" value="Genomic_DNA"/>
</dbReference>
<evidence type="ECO:0000313" key="2">
    <source>
        <dbReference type="EMBL" id="MED1569550.1"/>
    </source>
</evidence>
<proteinExistence type="predicted"/>
<keyword evidence="1" id="KW-0812">Transmembrane</keyword>
<dbReference type="PANTHER" id="PTHR40076:SF1">
    <property type="entry name" value="MEMBRANE PROTEIN"/>
    <property type="match status" value="1"/>
</dbReference>
<keyword evidence="1" id="KW-0472">Membrane</keyword>
<keyword evidence="3" id="KW-1185">Reference proteome</keyword>
<feature type="transmembrane region" description="Helical" evidence="1">
    <location>
        <begin position="194"/>
        <end position="217"/>
    </location>
</feature>
<name>A0ABU6N402_9BACI</name>
<accession>A0ABU6N402</accession>
<feature type="transmembrane region" description="Helical" evidence="1">
    <location>
        <begin position="70"/>
        <end position="95"/>
    </location>
</feature>
<sequence length="248" mass="28290">MISGLKKAALSSLKDRWGLGVFSSFLYHVISRIGMFIIGFPLLLLGILLSETMNSSYSITGDEKLNAVGAFSYLLVFAVLFICLIAVQGIMNYGYIKVTLRLAKKEATTIGELFEGFRKSNVFRSIKVTILMTVYTLLWSVLLIVPGIIKFISYSMAYYILLEHPEYTASEAIKKSEELMKGHKLDLFLLSLSFIGWFILGVIIGFFTFGIPFLWIYPYYITTVSHFYLNIVNRDTVMEEKKLSRRRI</sequence>